<dbReference type="AlphaFoldDB" id="A0A4S3ZXA1"/>
<name>A0A4S3ZXA1_9FLAO</name>
<dbReference type="EMBL" id="SSNZ01000003">
    <property type="protein sequence ID" value="THF50416.1"/>
    <property type="molecule type" value="Genomic_DNA"/>
</dbReference>
<organism evidence="1 2">
    <name type="scientific">Flavobacterium supellecticarium</name>
    <dbReference type="NCBI Taxonomy" id="2565924"/>
    <lineage>
        <taxon>Bacteria</taxon>
        <taxon>Pseudomonadati</taxon>
        <taxon>Bacteroidota</taxon>
        <taxon>Flavobacteriia</taxon>
        <taxon>Flavobacteriales</taxon>
        <taxon>Flavobacteriaceae</taxon>
        <taxon>Flavobacterium</taxon>
    </lineage>
</organism>
<protein>
    <submittedName>
        <fullName evidence="1">Uncharacterized protein</fullName>
    </submittedName>
</protein>
<keyword evidence="2" id="KW-1185">Reference proteome</keyword>
<dbReference type="Proteomes" id="UP000307507">
    <property type="component" value="Unassembled WGS sequence"/>
</dbReference>
<dbReference type="OrthoDB" id="798065at2"/>
<gene>
    <name evidence="1" type="ORF">E6C50_09305</name>
</gene>
<evidence type="ECO:0000313" key="1">
    <source>
        <dbReference type="EMBL" id="THF50416.1"/>
    </source>
</evidence>
<sequence>MKQLRTRELLYDGMEGESLYNEGHDFFGRSFTITEIIRNPFARLRRKIENEAYEQIISDAGFTSVRSFFKHLEETGEVQYRSQNGLSLYYVTHLHMLFVFSFGEIQPARYQLYCEGVWEMYMNRYEDTP</sequence>
<reference evidence="1 2" key="1">
    <citation type="submission" date="2019-04" db="EMBL/GenBank/DDBJ databases">
        <title>Flavobacterium sp. nov. isolated from construction timber.</title>
        <authorList>
            <person name="Lin S.-Y."/>
            <person name="Chang C.-T."/>
            <person name="Young C.-C."/>
        </authorList>
    </citation>
    <scope>NUCLEOTIDE SEQUENCE [LARGE SCALE GENOMIC DNA]</scope>
    <source>
        <strain evidence="1 2">CC-CTC003</strain>
    </source>
</reference>
<accession>A0A4S3ZXA1</accession>
<evidence type="ECO:0000313" key="2">
    <source>
        <dbReference type="Proteomes" id="UP000307507"/>
    </source>
</evidence>
<dbReference type="RefSeq" id="WP_136402962.1">
    <property type="nucleotide sequence ID" value="NZ_SSNZ01000003.1"/>
</dbReference>
<comment type="caution">
    <text evidence="1">The sequence shown here is derived from an EMBL/GenBank/DDBJ whole genome shotgun (WGS) entry which is preliminary data.</text>
</comment>
<proteinExistence type="predicted"/>